<evidence type="ECO:0000313" key="3">
    <source>
        <dbReference type="Proteomes" id="UP000594688"/>
    </source>
</evidence>
<gene>
    <name evidence="2" type="ORF">G3M70_06190</name>
</gene>
<sequence>MKFNLDTIPNGLLGSPLHIYCELQKVMHHPDTSFQELDAIIRIDSSLTARLLRVVNSPYYGFKSKVETITHALSIVGMDQLMELVVATSILGKFRGIPNELFNMNLFWRHSVAVGLASRTIAEIKKEDKAERYYVAGLLHDLGRLVLCLSVPDQSLKIFEEHAQGEKPMTFYEEEHLNCSHAQVGAALFKRWNLPEFLQAVVGGHHDPFRNPKWETQASIIHFADFLAYEMGLGGSGEMHPPVLDPRAKNLLKLDEKALKKVWEEMNNKLEDTLAAFI</sequence>
<dbReference type="SUPFAM" id="SSF109604">
    <property type="entry name" value="HD-domain/PDEase-like"/>
    <property type="match status" value="1"/>
</dbReference>
<dbReference type="KEGG" id="nli:G3M70_06190"/>
<dbReference type="InterPro" id="IPR052340">
    <property type="entry name" value="RNase_Y/CdgJ"/>
</dbReference>
<dbReference type="CDD" id="cd00077">
    <property type="entry name" value="HDc"/>
    <property type="match status" value="1"/>
</dbReference>
<dbReference type="EMBL" id="CP048685">
    <property type="protein sequence ID" value="QPJ61498.1"/>
    <property type="molecule type" value="Genomic_DNA"/>
</dbReference>
<evidence type="ECO:0000259" key="1">
    <source>
        <dbReference type="PROSITE" id="PS51833"/>
    </source>
</evidence>
<dbReference type="InterPro" id="IPR003607">
    <property type="entry name" value="HD/PDEase_dom"/>
</dbReference>
<dbReference type="Gene3D" id="1.10.3210.10">
    <property type="entry name" value="Hypothetical protein af1432"/>
    <property type="match status" value="1"/>
</dbReference>
<dbReference type="PANTHER" id="PTHR33525">
    <property type="match status" value="1"/>
</dbReference>
<name>A0A7T0BV54_9BACT</name>
<protein>
    <submittedName>
        <fullName evidence="2">HDOD domain-containing protein</fullName>
    </submittedName>
</protein>
<accession>A0A7T0BV54</accession>
<dbReference type="InterPro" id="IPR013976">
    <property type="entry name" value="HDOD"/>
</dbReference>
<dbReference type="PROSITE" id="PS51833">
    <property type="entry name" value="HDOD"/>
    <property type="match status" value="1"/>
</dbReference>
<evidence type="ECO:0000313" key="2">
    <source>
        <dbReference type="EMBL" id="QPJ61498.1"/>
    </source>
</evidence>
<reference evidence="2 3" key="1">
    <citation type="submission" date="2020-02" db="EMBL/GenBank/DDBJ databases">
        <title>Genomic and physiological characterization of two novel Nitrospinaceae genera.</title>
        <authorList>
            <person name="Mueller A.J."/>
            <person name="Jung M.-Y."/>
            <person name="Strachan C.R."/>
            <person name="Herbold C.W."/>
            <person name="Kirkegaard R.H."/>
            <person name="Daims H."/>
        </authorList>
    </citation>
    <scope>NUCLEOTIDE SEQUENCE [LARGE SCALE GENOMIC DNA]</scope>
    <source>
        <strain evidence="2">EB</strain>
    </source>
</reference>
<organism evidence="2 3">
    <name type="scientific">Candidatus Nitronauta litoralis</name>
    <dbReference type="NCBI Taxonomy" id="2705533"/>
    <lineage>
        <taxon>Bacteria</taxon>
        <taxon>Pseudomonadati</taxon>
        <taxon>Nitrospinota/Tectimicrobiota group</taxon>
        <taxon>Nitrospinota</taxon>
        <taxon>Nitrospinia</taxon>
        <taxon>Nitrospinales</taxon>
        <taxon>Nitrospinaceae</taxon>
        <taxon>Candidatus Nitronauta</taxon>
    </lineage>
</organism>
<proteinExistence type="predicted"/>
<dbReference type="PANTHER" id="PTHR33525:SF3">
    <property type="entry name" value="RIBONUCLEASE Y"/>
    <property type="match status" value="1"/>
</dbReference>
<dbReference type="AlphaFoldDB" id="A0A7T0BV54"/>
<dbReference type="Proteomes" id="UP000594688">
    <property type="component" value="Chromosome"/>
</dbReference>
<feature type="domain" description="HDOD" evidence="1">
    <location>
        <begin position="13"/>
        <end position="208"/>
    </location>
</feature>
<dbReference type="Pfam" id="PF08668">
    <property type="entry name" value="HDOD"/>
    <property type="match status" value="1"/>
</dbReference>